<comment type="caution">
    <text evidence="2">The sequence shown here is derived from an EMBL/GenBank/DDBJ whole genome shotgun (WGS) entry which is preliminary data.</text>
</comment>
<feature type="transmembrane region" description="Helical" evidence="1">
    <location>
        <begin position="413"/>
        <end position="431"/>
    </location>
</feature>
<dbReference type="InterPro" id="IPR021924">
    <property type="entry name" value="DUF3537"/>
</dbReference>
<gene>
    <name evidence="2" type="ORF">FNV43_RR19593</name>
</gene>
<dbReference type="AlphaFoldDB" id="A0A8K0GWE0"/>
<evidence type="ECO:0000313" key="2">
    <source>
        <dbReference type="EMBL" id="KAF3436840.1"/>
    </source>
</evidence>
<evidence type="ECO:0000256" key="1">
    <source>
        <dbReference type="SAM" id="Phobius"/>
    </source>
</evidence>
<feature type="transmembrane region" description="Helical" evidence="1">
    <location>
        <begin position="55"/>
        <end position="78"/>
    </location>
</feature>
<keyword evidence="3" id="KW-1185">Reference proteome</keyword>
<dbReference type="Pfam" id="PF12056">
    <property type="entry name" value="DUF3537"/>
    <property type="match status" value="1"/>
</dbReference>
<proteinExistence type="predicted"/>
<name>A0A8K0GWE0_9ROSA</name>
<dbReference type="OrthoDB" id="1897957at2759"/>
<dbReference type="EMBL" id="VOIH02000009">
    <property type="protein sequence ID" value="KAF3436840.1"/>
    <property type="molecule type" value="Genomic_DNA"/>
</dbReference>
<feature type="transmembrane region" description="Helical" evidence="1">
    <location>
        <begin position="99"/>
        <end position="118"/>
    </location>
</feature>
<dbReference type="Proteomes" id="UP000796880">
    <property type="component" value="Unassembled WGS sequence"/>
</dbReference>
<evidence type="ECO:0000313" key="3">
    <source>
        <dbReference type="Proteomes" id="UP000796880"/>
    </source>
</evidence>
<reference evidence="2" key="1">
    <citation type="submission" date="2020-03" db="EMBL/GenBank/DDBJ databases">
        <title>A high-quality chromosome-level genome assembly of a woody plant with both climbing and erect habits, Rhamnella rubrinervis.</title>
        <authorList>
            <person name="Lu Z."/>
            <person name="Yang Y."/>
            <person name="Zhu X."/>
            <person name="Sun Y."/>
        </authorList>
    </citation>
    <scope>NUCLEOTIDE SEQUENCE</scope>
    <source>
        <strain evidence="2">BYM</strain>
        <tissue evidence="2">Leaf</tissue>
    </source>
</reference>
<keyword evidence="1" id="KW-0812">Transmembrane</keyword>
<feature type="transmembrane region" description="Helical" evidence="1">
    <location>
        <begin position="143"/>
        <end position="163"/>
    </location>
</feature>
<organism evidence="2 3">
    <name type="scientific">Rhamnella rubrinervis</name>
    <dbReference type="NCBI Taxonomy" id="2594499"/>
    <lineage>
        <taxon>Eukaryota</taxon>
        <taxon>Viridiplantae</taxon>
        <taxon>Streptophyta</taxon>
        <taxon>Embryophyta</taxon>
        <taxon>Tracheophyta</taxon>
        <taxon>Spermatophyta</taxon>
        <taxon>Magnoliopsida</taxon>
        <taxon>eudicotyledons</taxon>
        <taxon>Gunneridae</taxon>
        <taxon>Pentapetalae</taxon>
        <taxon>rosids</taxon>
        <taxon>fabids</taxon>
        <taxon>Rosales</taxon>
        <taxon>Rhamnaceae</taxon>
        <taxon>rhamnoid group</taxon>
        <taxon>Rhamneae</taxon>
        <taxon>Rhamnella</taxon>
    </lineage>
</organism>
<feature type="transmembrane region" description="Helical" evidence="1">
    <location>
        <begin position="254"/>
        <end position="271"/>
    </location>
</feature>
<feature type="transmembrane region" description="Helical" evidence="1">
    <location>
        <begin position="291"/>
        <end position="310"/>
    </location>
</feature>
<accession>A0A8K0GWE0</accession>
<dbReference type="PANTHER" id="PTHR31963:SF28">
    <property type="entry name" value="GUSTATORY RECEPTOR"/>
    <property type="match status" value="1"/>
</dbReference>
<keyword evidence="1" id="KW-0472">Membrane</keyword>
<protein>
    <submittedName>
        <fullName evidence="2">Uncharacterized protein</fullName>
    </submittedName>
</protein>
<keyword evidence="1" id="KW-1133">Transmembrane helix</keyword>
<dbReference type="PANTHER" id="PTHR31963">
    <property type="entry name" value="RAS GUANINE NUCLEOTIDE EXCHANGE FACTOR K"/>
    <property type="match status" value="1"/>
</dbReference>
<sequence length="439" mass="49137">MAAPHIEAQNYPIQSTPLLNPSQTVLPQEEPNDAQLNHSLQRLETFLRLFGFCQYSFLSSTLSWLSFLLLGVGVPLLVSEFSNCSDCDKYEIKSFELEILISRSLVAAISLLCVSHNLRKYGVRRFLFVDSCHGHMSQFREEYIQKINGFFCLLAVCVLPCFLLKTVREVTRIVYINHGSWCQSAATLFALLISWTYSNIIYVSGSAMFNLVCNLQVVHLENYGRLLERDLDVSVYIEEHTLITHQLSKISHRFRIFLLLQFIIVTASQFVSLLETTGNSGLINFINGGDFAVLSIVELVGIIICLHAAAKITHRAQGLASVTSRWHALVTCNTNDGSQLGNPNNGANTGAARVPLSMSYSEGELESLDFVPQPTTTQLASSTSSYHKRQAFVTYMQTNIRGATVFGWTIDRMLINTIFFVELSLVLFVLGKTITFTTK</sequence>